<feature type="transmembrane region" description="Helical" evidence="14">
    <location>
        <begin position="6"/>
        <end position="29"/>
    </location>
</feature>
<keyword evidence="4" id="KW-1003">Cell membrane</keyword>
<feature type="transmembrane region" description="Helical" evidence="14">
    <location>
        <begin position="119"/>
        <end position="142"/>
    </location>
</feature>
<organism evidence="15 16">
    <name type="scientific">Alkalihalobacillus trypoxylicola</name>
    <dbReference type="NCBI Taxonomy" id="519424"/>
    <lineage>
        <taxon>Bacteria</taxon>
        <taxon>Bacillati</taxon>
        <taxon>Bacillota</taxon>
        <taxon>Bacilli</taxon>
        <taxon>Bacillales</taxon>
        <taxon>Bacillaceae</taxon>
        <taxon>Alkalihalobacillus</taxon>
    </lineage>
</organism>
<keyword evidence="3" id="KW-0813">Transport</keyword>
<dbReference type="STRING" id="519424.AZF04_16745"/>
<keyword evidence="6" id="KW-0598">Phosphotransferase system</keyword>
<evidence type="ECO:0000256" key="4">
    <source>
        <dbReference type="ARBA" id="ARBA00022475"/>
    </source>
</evidence>
<dbReference type="Proteomes" id="UP000075806">
    <property type="component" value="Unassembled WGS sequence"/>
</dbReference>
<evidence type="ECO:0000256" key="5">
    <source>
        <dbReference type="ARBA" id="ARBA00022597"/>
    </source>
</evidence>
<dbReference type="EMBL" id="LTAO01000007">
    <property type="protein sequence ID" value="KYG33361.1"/>
    <property type="molecule type" value="Genomic_DNA"/>
</dbReference>
<dbReference type="Pfam" id="PF03611">
    <property type="entry name" value="EIIC-GAT"/>
    <property type="match status" value="1"/>
</dbReference>
<comment type="caution">
    <text evidence="15">The sequence shown here is derived from an EMBL/GenBank/DDBJ whole genome shotgun (WGS) entry which is preliminary data.</text>
</comment>
<feature type="transmembrane region" description="Helical" evidence="14">
    <location>
        <begin position="50"/>
        <end position="73"/>
    </location>
</feature>
<feature type="transmembrane region" description="Helical" evidence="14">
    <location>
        <begin position="406"/>
        <end position="424"/>
    </location>
</feature>
<evidence type="ECO:0000256" key="1">
    <source>
        <dbReference type="ARBA" id="ARBA00004651"/>
    </source>
</evidence>
<comment type="similarity">
    <text evidence="11">Belongs to the UlaA family.</text>
</comment>
<feature type="transmembrane region" description="Helical" evidence="14">
    <location>
        <begin position="342"/>
        <end position="363"/>
    </location>
</feature>
<evidence type="ECO:0000256" key="8">
    <source>
        <dbReference type="ARBA" id="ARBA00022989"/>
    </source>
</evidence>
<dbReference type="OrthoDB" id="9796178at2"/>
<evidence type="ECO:0000313" key="16">
    <source>
        <dbReference type="Proteomes" id="UP000075806"/>
    </source>
</evidence>
<evidence type="ECO:0000256" key="11">
    <source>
        <dbReference type="ARBA" id="ARBA00038218"/>
    </source>
</evidence>
<evidence type="ECO:0000256" key="3">
    <source>
        <dbReference type="ARBA" id="ARBA00022448"/>
    </source>
</evidence>
<feature type="transmembrane region" description="Helical" evidence="14">
    <location>
        <begin position="223"/>
        <end position="242"/>
    </location>
</feature>
<feature type="transmembrane region" description="Helical" evidence="14">
    <location>
        <begin position="148"/>
        <end position="167"/>
    </location>
</feature>
<evidence type="ECO:0000256" key="12">
    <source>
        <dbReference type="ARBA" id="ARBA00039702"/>
    </source>
</evidence>
<reference evidence="15" key="1">
    <citation type="submission" date="2016-02" db="EMBL/GenBank/DDBJ databases">
        <title>Genome sequence of Bacillus trypoxylicola KCTC 13244(T).</title>
        <authorList>
            <person name="Jeong H."/>
            <person name="Park S.-H."/>
            <person name="Choi S.-K."/>
        </authorList>
    </citation>
    <scope>NUCLEOTIDE SEQUENCE [LARGE SCALE GENOMIC DNA]</scope>
    <source>
        <strain evidence="15">KCTC 13244</strain>
    </source>
</reference>
<comment type="function">
    <text evidence="10">The phosphoenolpyruvate-dependent sugar phosphotransferase system (sugar PTS), a major carbohydrate active transport system, catalyzes the phosphorylation of incoming sugar substrates concomitantly with their translocation across the cell membrane. The enzyme II UlaABC PTS system is involved in ascorbate transport.</text>
</comment>
<keyword evidence="7 14" id="KW-0812">Transmembrane</keyword>
<name>A0A161PJ48_9BACI</name>
<evidence type="ECO:0000256" key="6">
    <source>
        <dbReference type="ARBA" id="ARBA00022683"/>
    </source>
</evidence>
<evidence type="ECO:0000256" key="13">
    <source>
        <dbReference type="ARBA" id="ARBA00042859"/>
    </source>
</evidence>
<feature type="transmembrane region" description="Helical" evidence="14">
    <location>
        <begin position="93"/>
        <end position="112"/>
    </location>
</feature>
<evidence type="ECO:0000256" key="14">
    <source>
        <dbReference type="SAM" id="Phobius"/>
    </source>
</evidence>
<dbReference type="AlphaFoldDB" id="A0A161PJ48"/>
<keyword evidence="5" id="KW-0762">Sugar transport</keyword>
<feature type="transmembrane region" description="Helical" evidence="14">
    <location>
        <begin position="311"/>
        <end position="335"/>
    </location>
</feature>
<feature type="transmembrane region" description="Helical" evidence="14">
    <location>
        <begin position="369"/>
        <end position="394"/>
    </location>
</feature>
<gene>
    <name evidence="15" type="ORF">AZF04_16745</name>
</gene>
<comment type="subcellular location">
    <subcellularLocation>
        <location evidence="1">Cell membrane</location>
        <topology evidence="1">Multi-pass membrane protein</topology>
    </subcellularLocation>
</comment>
<dbReference type="RefSeq" id="WP_061947901.1">
    <property type="nucleotide sequence ID" value="NZ_LTAO01000007.1"/>
</dbReference>
<evidence type="ECO:0000256" key="2">
    <source>
        <dbReference type="ARBA" id="ARBA00011738"/>
    </source>
</evidence>
<feature type="transmembrane region" description="Helical" evidence="14">
    <location>
        <begin position="179"/>
        <end position="200"/>
    </location>
</feature>
<dbReference type="PANTHER" id="PTHR33843">
    <property type="entry name" value="ASCORBATE-SPECIFIC PTS SYSTEM EIIC COMPONENT"/>
    <property type="match status" value="1"/>
</dbReference>
<dbReference type="InterPro" id="IPR004703">
    <property type="entry name" value="PTS_sugar-sp_permease"/>
</dbReference>
<keyword evidence="8 14" id="KW-1133">Transmembrane helix</keyword>
<evidence type="ECO:0000313" key="15">
    <source>
        <dbReference type="EMBL" id="KYG33361.1"/>
    </source>
</evidence>
<evidence type="ECO:0000256" key="10">
    <source>
        <dbReference type="ARBA" id="ARBA00037387"/>
    </source>
</evidence>
<dbReference type="GO" id="GO:0009401">
    <property type="term" value="P:phosphoenolpyruvate-dependent sugar phosphotransferase system"/>
    <property type="evidence" value="ECO:0007669"/>
    <property type="project" value="UniProtKB-KW"/>
</dbReference>
<dbReference type="GO" id="GO:0005886">
    <property type="term" value="C:plasma membrane"/>
    <property type="evidence" value="ECO:0007669"/>
    <property type="project" value="UniProtKB-SubCell"/>
</dbReference>
<dbReference type="PANTHER" id="PTHR33843:SF4">
    <property type="entry name" value="ASCORBATE-SPECIFIC PTS SYSTEM EIIC COMPONENT"/>
    <property type="match status" value="1"/>
</dbReference>
<keyword evidence="16" id="KW-1185">Reference proteome</keyword>
<proteinExistence type="inferred from homology"/>
<dbReference type="InterPro" id="IPR051562">
    <property type="entry name" value="Ascorbate-PTS_EIIC"/>
</dbReference>
<keyword evidence="9 14" id="KW-0472">Membrane</keyword>
<comment type="subunit">
    <text evidence="2">Homodimer.</text>
</comment>
<sequence>MNITPFFNMGLFGEPAFILGLIALVGLIIQRQAFPKVISGTVKTMLGYSLIQVGGMAAGTALSNLSAIIQRGFQVIGIIPHNETIVALAQINYGTEIAWIMLIGMILHLAIARFTSIKYIFLTGHHILFMASMLGSLLANYFLESWKVFIIGGIILALSMSFSPVLAQRYVKKVTGTNQVALGHFNSIGYFLSGLVAQMVRSKDKKEMPKFVEKIQPYFQEQIVVIAVFTFILFLVSGLFVSPEGMKEMFSGHHFIIVSAIQAIWFTAGVFIILAGVRMLVAEIIPAFQGIAEKIVPQSIPALDSPILFPYAPIAAVFGFLFSFLGGLIAMSVLLTIQYTTIIPGVIPHFFSGGAAGVIAYKVGGRRGLVIASILHGFFITIVPIYLVPLLANLGYIRATFADSDFAILGLIVHWLIECWQFIWNAF</sequence>
<feature type="transmembrane region" description="Helical" evidence="14">
    <location>
        <begin position="254"/>
        <end position="277"/>
    </location>
</feature>
<evidence type="ECO:0000256" key="9">
    <source>
        <dbReference type="ARBA" id="ARBA00023136"/>
    </source>
</evidence>
<protein>
    <recommendedName>
        <fullName evidence="12">Ascorbate-specific PTS system EIIC component</fullName>
    </recommendedName>
    <alternativeName>
        <fullName evidence="13">Ascorbate-specific permease IIC component UlaA</fullName>
    </alternativeName>
</protein>
<evidence type="ECO:0000256" key="7">
    <source>
        <dbReference type="ARBA" id="ARBA00022692"/>
    </source>
</evidence>
<accession>A0A161PJ48</accession>